<dbReference type="InterPro" id="IPR018780">
    <property type="entry name" value="TBORCS5"/>
</dbReference>
<accession>A0A7I8VP82</accession>
<dbReference type="GO" id="GO:0030672">
    <property type="term" value="C:synaptic vesicle membrane"/>
    <property type="evidence" value="ECO:0007669"/>
    <property type="project" value="TreeGrafter"/>
</dbReference>
<feature type="compositionally biased region" description="Polar residues" evidence="7">
    <location>
        <begin position="1"/>
        <end position="11"/>
    </location>
</feature>
<evidence type="ECO:0000256" key="1">
    <source>
        <dbReference type="ARBA" id="ARBA00004122"/>
    </source>
</evidence>
<gene>
    <name evidence="8" type="ORF">DGYR_LOCUS6034</name>
</gene>
<evidence type="ECO:0000256" key="3">
    <source>
        <dbReference type="ARBA" id="ARBA00022300"/>
    </source>
</evidence>
<dbReference type="PANTHER" id="PTHR31634:SF2">
    <property type="entry name" value="BLOC-1-RELATED COMPLEX SUBUNIT 5"/>
    <property type="match status" value="1"/>
</dbReference>
<dbReference type="GO" id="GO:1903744">
    <property type="term" value="P:positive regulation of anterograde synaptic vesicle transport"/>
    <property type="evidence" value="ECO:0007669"/>
    <property type="project" value="TreeGrafter"/>
</dbReference>
<keyword evidence="6" id="KW-0449">Lipoprotein</keyword>
<reference evidence="8 9" key="1">
    <citation type="submission" date="2020-08" db="EMBL/GenBank/DDBJ databases">
        <authorList>
            <person name="Hejnol A."/>
        </authorList>
    </citation>
    <scope>NUCLEOTIDE SEQUENCE [LARGE SCALE GENOMIC DNA]</scope>
</reference>
<organism evidence="8 9">
    <name type="scientific">Dimorphilus gyrociliatus</name>
    <dbReference type="NCBI Taxonomy" id="2664684"/>
    <lineage>
        <taxon>Eukaryota</taxon>
        <taxon>Metazoa</taxon>
        <taxon>Spiralia</taxon>
        <taxon>Lophotrochozoa</taxon>
        <taxon>Annelida</taxon>
        <taxon>Polychaeta</taxon>
        <taxon>Polychaeta incertae sedis</taxon>
        <taxon>Dinophilidae</taxon>
        <taxon>Dimorphilus</taxon>
    </lineage>
</organism>
<dbReference type="GO" id="GO:0099078">
    <property type="term" value="C:BORC complex"/>
    <property type="evidence" value="ECO:0007669"/>
    <property type="project" value="TreeGrafter"/>
</dbReference>
<keyword evidence="4" id="KW-0472">Membrane</keyword>
<comment type="similarity">
    <text evidence="2">Belongs to the BORCS5 family.</text>
</comment>
<dbReference type="GO" id="GO:0072384">
    <property type="term" value="P:organelle transport along microtubule"/>
    <property type="evidence" value="ECO:0007669"/>
    <property type="project" value="TreeGrafter"/>
</dbReference>
<feature type="compositionally biased region" description="Low complexity" evidence="7">
    <location>
        <begin position="34"/>
        <end position="49"/>
    </location>
</feature>
<evidence type="ECO:0000313" key="9">
    <source>
        <dbReference type="Proteomes" id="UP000549394"/>
    </source>
</evidence>
<dbReference type="GO" id="GO:0098574">
    <property type="term" value="C:cytoplasmic side of lysosomal membrane"/>
    <property type="evidence" value="ECO:0007669"/>
    <property type="project" value="TreeGrafter"/>
</dbReference>
<dbReference type="AlphaFoldDB" id="A0A7I8VP82"/>
<name>A0A7I8VP82_9ANNE</name>
<evidence type="ECO:0000313" key="8">
    <source>
        <dbReference type="EMBL" id="CAD5117514.1"/>
    </source>
</evidence>
<sequence>MGNEHSASSDIRSQRDDEYKHSSLSLQRPIGADSTKPPSKLSSRSKSVPAPSGSIVVVADGLRRSETDAELKMLNQTPVFVPLIESASLPRIDKSSLLKMAARYEEHLKTCSEAIVFDQNVLYTRIRDIDSLAQNVYMSMTERQRKYAKYAEQLQRISDTRSTLTKIRMNMTKTVHLMKELNDRLPDDEKLEEFHVNIIDESSTPAE</sequence>
<protein>
    <recommendedName>
        <fullName evidence="3">BLOC-1-related complex subunit 5</fullName>
    </recommendedName>
</protein>
<evidence type="ECO:0000256" key="6">
    <source>
        <dbReference type="ARBA" id="ARBA00023288"/>
    </source>
</evidence>
<evidence type="ECO:0000256" key="7">
    <source>
        <dbReference type="SAM" id="MobiDB-lite"/>
    </source>
</evidence>
<feature type="compositionally biased region" description="Basic and acidic residues" evidence="7">
    <location>
        <begin position="12"/>
        <end position="21"/>
    </location>
</feature>
<proteinExistence type="inferred from homology"/>
<dbReference type="OrthoDB" id="10035640at2759"/>
<dbReference type="Pfam" id="PF10158">
    <property type="entry name" value="LOH1CR12"/>
    <property type="match status" value="1"/>
</dbReference>
<keyword evidence="5" id="KW-0458">Lysosome</keyword>
<dbReference type="PANTHER" id="PTHR31634">
    <property type="entry name" value="BLOC-1-RELATED COMPLEX SUBUNIT 5"/>
    <property type="match status" value="1"/>
</dbReference>
<keyword evidence="9" id="KW-1185">Reference proteome</keyword>
<evidence type="ECO:0000256" key="4">
    <source>
        <dbReference type="ARBA" id="ARBA00023136"/>
    </source>
</evidence>
<dbReference type="CDD" id="cd22789">
    <property type="entry name" value="BORCS5-like"/>
    <property type="match status" value="1"/>
</dbReference>
<dbReference type="Proteomes" id="UP000549394">
    <property type="component" value="Unassembled WGS sequence"/>
</dbReference>
<dbReference type="GO" id="GO:0032418">
    <property type="term" value="P:lysosome localization"/>
    <property type="evidence" value="ECO:0007669"/>
    <property type="project" value="InterPro"/>
</dbReference>
<feature type="region of interest" description="Disordered" evidence="7">
    <location>
        <begin position="1"/>
        <end position="51"/>
    </location>
</feature>
<comment type="caution">
    <text evidence="8">The sequence shown here is derived from an EMBL/GenBank/DDBJ whole genome shotgun (WGS) entry which is preliminary data.</text>
</comment>
<evidence type="ECO:0000256" key="5">
    <source>
        <dbReference type="ARBA" id="ARBA00023228"/>
    </source>
</evidence>
<dbReference type="EMBL" id="CAJFCJ010000007">
    <property type="protein sequence ID" value="CAD5117514.1"/>
    <property type="molecule type" value="Genomic_DNA"/>
</dbReference>
<comment type="subcellular location">
    <subcellularLocation>
        <location evidence="1">Lysosome membrane</location>
        <topology evidence="1">Lipid-anchor</topology>
        <orientation evidence="1">Cytoplasmic side</orientation>
    </subcellularLocation>
</comment>
<evidence type="ECO:0000256" key="2">
    <source>
        <dbReference type="ARBA" id="ARBA00010235"/>
    </source>
</evidence>